<gene>
    <name evidence="1" type="ORF">Ga0061079_10977</name>
</gene>
<sequence>MKKSKRLHTPNQPLSTTLNFLFEDKKASYIVNNEKKIIHYESILTQVDKETIQNKLLKNNFFNTKCNFLDVTLLNDKFTLIPHEFFEERTAEMFLNLNVPHLENMGIRFNLIPNFDLVLVFYYPEIIEALFTSFSDKIRISHTGFKFLSKINKDFYKNGYFIQIYDNYFEISIIEEEKLILYNIYPYKIVDDIEYFLKLISTTLDKKLSMYNLYYYNIPHRVKSLKRFEKLFHDVIFGVENVFERENYTILDI</sequence>
<dbReference type="InterPro" id="IPR024213">
    <property type="entry name" value="DUF3822"/>
</dbReference>
<accession>A0A0X3ARF0</accession>
<dbReference type="Pfam" id="PF12864">
    <property type="entry name" value="DUF3822"/>
    <property type="match status" value="1"/>
</dbReference>
<dbReference type="Gene3D" id="3.30.420.260">
    <property type="match status" value="1"/>
</dbReference>
<dbReference type="EMBL" id="FCOR01000009">
    <property type="protein sequence ID" value="CVK16687.1"/>
    <property type="molecule type" value="Genomic_DNA"/>
</dbReference>
<evidence type="ECO:0000313" key="2">
    <source>
        <dbReference type="Proteomes" id="UP000182761"/>
    </source>
</evidence>
<organism evidence="1 2">
    <name type="scientific">Apibacter mensalis</name>
    <dbReference type="NCBI Taxonomy" id="1586267"/>
    <lineage>
        <taxon>Bacteria</taxon>
        <taxon>Pseudomonadati</taxon>
        <taxon>Bacteroidota</taxon>
        <taxon>Flavobacteriia</taxon>
        <taxon>Flavobacteriales</taxon>
        <taxon>Weeksellaceae</taxon>
        <taxon>Apibacter</taxon>
    </lineage>
</organism>
<dbReference type="Proteomes" id="UP000182761">
    <property type="component" value="Unassembled WGS sequence"/>
</dbReference>
<evidence type="ECO:0008006" key="3">
    <source>
        <dbReference type="Google" id="ProtNLM"/>
    </source>
</evidence>
<dbReference type="CDD" id="cd24013">
    <property type="entry name" value="ASKHA_ATPase_BT3980-like"/>
    <property type="match status" value="1"/>
</dbReference>
<keyword evidence="2" id="KW-1185">Reference proteome</keyword>
<protein>
    <recommendedName>
        <fullName evidence="3">DUF3822 domain-containing protein</fullName>
    </recommendedName>
</protein>
<evidence type="ECO:0000313" key="1">
    <source>
        <dbReference type="EMBL" id="CVK16687.1"/>
    </source>
</evidence>
<proteinExistence type="predicted"/>
<dbReference type="RefSeq" id="WP_055425874.1">
    <property type="nucleotide sequence ID" value="NZ_FCOR01000009.1"/>
</dbReference>
<name>A0A0X3ARF0_9FLAO</name>
<dbReference type="AlphaFoldDB" id="A0A0X3ARF0"/>
<reference evidence="1 2" key="1">
    <citation type="submission" date="2016-01" db="EMBL/GenBank/DDBJ databases">
        <authorList>
            <person name="McClelland M."/>
            <person name="Jain A."/>
            <person name="Saraogi P."/>
            <person name="Mendelson R."/>
            <person name="Westerman R."/>
            <person name="SanMiguel P."/>
            <person name="Csonka L."/>
        </authorList>
    </citation>
    <scope>NUCLEOTIDE SEQUENCE [LARGE SCALE GENOMIC DNA]</scope>
    <source>
        <strain evidence="1 2">R-53146</strain>
    </source>
</reference>
<dbReference type="Gene3D" id="3.30.420.250">
    <property type="match status" value="1"/>
</dbReference>